<dbReference type="Gene3D" id="2.60.40.10">
    <property type="entry name" value="Immunoglobulins"/>
    <property type="match status" value="2"/>
</dbReference>
<evidence type="ECO:0000256" key="7">
    <source>
        <dbReference type="ARBA" id="ARBA00023056"/>
    </source>
</evidence>
<dbReference type="HAMAP" id="MF_00685">
    <property type="entry name" value="GlgB"/>
    <property type="match status" value="1"/>
</dbReference>
<evidence type="ECO:0000256" key="9">
    <source>
        <dbReference type="HAMAP-Rule" id="MF_00685"/>
    </source>
</evidence>
<dbReference type="NCBIfam" id="NF008967">
    <property type="entry name" value="PRK12313.1"/>
    <property type="match status" value="1"/>
</dbReference>
<dbReference type="InterPro" id="IPR044143">
    <property type="entry name" value="GlgB_N_E_set_prok"/>
</dbReference>
<dbReference type="InterPro" id="IPR004193">
    <property type="entry name" value="Glyco_hydro_13_N"/>
</dbReference>
<comment type="pathway">
    <text evidence="2 9">Glycan biosynthesis; glycogen biosynthesis.</text>
</comment>
<dbReference type="CDD" id="cd02855">
    <property type="entry name" value="E_set_GBE_prok_N"/>
    <property type="match status" value="1"/>
</dbReference>
<dbReference type="GO" id="GO:0003844">
    <property type="term" value="F:1,4-alpha-glucan branching enzyme activity"/>
    <property type="evidence" value="ECO:0007669"/>
    <property type="project" value="UniProtKB-UniRule"/>
</dbReference>
<dbReference type="Pfam" id="PF02806">
    <property type="entry name" value="Alpha-amylase_C"/>
    <property type="match status" value="1"/>
</dbReference>
<keyword evidence="6 9" id="KW-0808">Transferase</keyword>
<dbReference type="EC" id="2.4.1.18" evidence="9"/>
<name>E0DI44_9CORY</name>
<comment type="caution">
    <text evidence="12">The sequence shown here is derived from an EMBL/GenBank/DDBJ whole genome shotgun (WGS) entry which is preliminary data.</text>
</comment>
<comment type="similarity">
    <text evidence="3 9">Belongs to the glycosyl hydrolase 13 family. GlgB subfamily.</text>
</comment>
<dbReference type="GO" id="GO:0005829">
    <property type="term" value="C:cytosol"/>
    <property type="evidence" value="ECO:0007669"/>
    <property type="project" value="TreeGrafter"/>
</dbReference>
<evidence type="ECO:0000256" key="5">
    <source>
        <dbReference type="ARBA" id="ARBA00022676"/>
    </source>
</evidence>
<organism evidence="12 13">
    <name type="scientific">Corynebacterium matruchotii ATCC 14266</name>
    <dbReference type="NCBI Taxonomy" id="553207"/>
    <lineage>
        <taxon>Bacteria</taxon>
        <taxon>Bacillati</taxon>
        <taxon>Actinomycetota</taxon>
        <taxon>Actinomycetes</taxon>
        <taxon>Mycobacteriales</taxon>
        <taxon>Corynebacteriaceae</taxon>
        <taxon>Corynebacterium</taxon>
    </lineage>
</organism>
<feature type="domain" description="Glycosyl hydrolase family 13 catalytic" evidence="11">
    <location>
        <begin position="283"/>
        <end position="637"/>
    </location>
</feature>
<dbReference type="EMBL" id="ACSH02000008">
    <property type="protein sequence ID" value="EFM48121.1"/>
    <property type="molecule type" value="Genomic_DNA"/>
</dbReference>
<dbReference type="FunFam" id="2.60.40.10:FF:000169">
    <property type="entry name" value="1,4-alpha-glucan branching enzyme GlgB"/>
    <property type="match status" value="1"/>
</dbReference>
<keyword evidence="5 9" id="KW-0328">Glycosyltransferase</keyword>
<dbReference type="eggNOG" id="COG0296">
    <property type="taxonomic scope" value="Bacteria"/>
</dbReference>
<dbReference type="InterPro" id="IPR017853">
    <property type="entry name" value="GH"/>
</dbReference>
<evidence type="ECO:0000256" key="1">
    <source>
        <dbReference type="ARBA" id="ARBA00000826"/>
    </source>
</evidence>
<evidence type="ECO:0000313" key="13">
    <source>
        <dbReference type="Proteomes" id="UP000004218"/>
    </source>
</evidence>
<dbReference type="SUPFAM" id="SSF51445">
    <property type="entry name" value="(Trans)glycosidases"/>
    <property type="match status" value="1"/>
</dbReference>
<dbReference type="Pfam" id="PF00128">
    <property type="entry name" value="Alpha-amylase"/>
    <property type="match status" value="2"/>
</dbReference>
<dbReference type="Proteomes" id="UP000004218">
    <property type="component" value="Unassembled WGS sequence"/>
</dbReference>
<dbReference type="InterPro" id="IPR054169">
    <property type="entry name" value="GlgB_N"/>
</dbReference>
<dbReference type="InterPro" id="IPR006407">
    <property type="entry name" value="GlgB"/>
</dbReference>
<dbReference type="InterPro" id="IPR006047">
    <property type="entry name" value="GH13_cat_dom"/>
</dbReference>
<dbReference type="PANTHER" id="PTHR43651:SF3">
    <property type="entry name" value="1,4-ALPHA-GLUCAN-BRANCHING ENZYME"/>
    <property type="match status" value="1"/>
</dbReference>
<dbReference type="SUPFAM" id="SSF81296">
    <property type="entry name" value="E set domains"/>
    <property type="match status" value="1"/>
</dbReference>
<evidence type="ECO:0000256" key="10">
    <source>
        <dbReference type="PIRSR" id="PIRSR000463-1"/>
    </source>
</evidence>
<dbReference type="InterPro" id="IPR013780">
    <property type="entry name" value="Glyco_hydro_b"/>
</dbReference>
<comment type="function">
    <text evidence="9">Catalyzes the formation of the alpha-1,6-glucosidic linkages in glycogen by scission of a 1,4-alpha-linked oligosaccharide from growing alpha-1,4-glucan chains and the subsequent attachment of the oligosaccharide to the alpha-1,6 position.</text>
</comment>
<dbReference type="GO" id="GO:0004553">
    <property type="term" value="F:hydrolase activity, hydrolyzing O-glycosyl compounds"/>
    <property type="evidence" value="ECO:0007669"/>
    <property type="project" value="InterPro"/>
</dbReference>
<evidence type="ECO:0000259" key="11">
    <source>
        <dbReference type="SMART" id="SM00642"/>
    </source>
</evidence>
<dbReference type="InterPro" id="IPR013783">
    <property type="entry name" value="Ig-like_fold"/>
</dbReference>
<evidence type="ECO:0000313" key="12">
    <source>
        <dbReference type="EMBL" id="EFM48121.1"/>
    </source>
</evidence>
<accession>E0DI44</accession>
<feature type="active site" description="Nucleophile" evidence="9 10">
    <location>
        <position position="435"/>
    </location>
</feature>
<evidence type="ECO:0000256" key="4">
    <source>
        <dbReference type="ARBA" id="ARBA00022600"/>
    </source>
</evidence>
<keyword evidence="8 9" id="KW-0119">Carbohydrate metabolism</keyword>
<protein>
    <recommendedName>
        <fullName evidence="9">1,4-alpha-glucan branching enzyme GlgB</fullName>
        <ecNumber evidence="9">2.4.1.18</ecNumber>
    </recommendedName>
    <alternativeName>
        <fullName evidence="9">1,4-alpha-D-glucan:1,4-alpha-D-glucan 6-glucosyl-transferase</fullName>
    </alternativeName>
    <alternativeName>
        <fullName evidence="9">Alpha-(1-&gt;4)-glucan branching enzyme</fullName>
    </alternativeName>
    <alternativeName>
        <fullName evidence="9">Glycogen branching enzyme</fullName>
        <shortName evidence="9">BE</shortName>
    </alternativeName>
</protein>
<dbReference type="GO" id="GO:0005978">
    <property type="term" value="P:glycogen biosynthetic process"/>
    <property type="evidence" value="ECO:0007669"/>
    <property type="project" value="UniProtKB-UniRule"/>
</dbReference>
<dbReference type="Pfam" id="PF02922">
    <property type="entry name" value="CBM_48"/>
    <property type="match status" value="1"/>
</dbReference>
<dbReference type="Pfam" id="PF22019">
    <property type="entry name" value="GlgB_N"/>
    <property type="match status" value="1"/>
</dbReference>
<feature type="active site" description="Proton donor" evidence="9 10">
    <location>
        <position position="488"/>
    </location>
</feature>
<dbReference type="Gene3D" id="2.60.40.1180">
    <property type="entry name" value="Golgi alpha-mannosidase II"/>
    <property type="match status" value="1"/>
</dbReference>
<dbReference type="NCBIfam" id="NF003811">
    <property type="entry name" value="PRK05402.1"/>
    <property type="match status" value="1"/>
</dbReference>
<dbReference type="InterPro" id="IPR037439">
    <property type="entry name" value="Branching_enzy"/>
</dbReference>
<dbReference type="NCBIfam" id="TIGR01515">
    <property type="entry name" value="branching_enzym"/>
    <property type="match status" value="1"/>
</dbReference>
<keyword evidence="7 9" id="KW-0320">Glycogen biosynthesis</keyword>
<dbReference type="FunFam" id="3.20.20.80:FF:000003">
    <property type="entry name" value="1,4-alpha-glucan branching enzyme GlgB"/>
    <property type="match status" value="1"/>
</dbReference>
<proteinExistence type="inferred from homology"/>
<keyword evidence="13" id="KW-1185">Reference proteome</keyword>
<dbReference type="PIRSF" id="PIRSF000463">
    <property type="entry name" value="GlgB"/>
    <property type="match status" value="1"/>
</dbReference>
<sequence length="759" mass="87219">MKGEAWPKHTEFFLLERLGYMSSPITDPNHPLYFNDHNRALLTQCRHYDPHSIYGWHPMEEGGAVFRTRQLNAKKVELITPDGGSIELEPLGDDIFGTVLTGENTGGGHKLRITWNNDITTETYDPYSFWPTLGELDMYLIREGRHERLWDVLGSHVCEIETDNFGPVKGTRFAVWAPNAAGVAVIGDFCGWNPNQFPMRSLGSSGIWEIFIPGVGEGEVYKYAIHTQEGWRLDKADPLARRTEVPPRTGSIVTESHYEWQDKEWLEKRDKAQHDVEPMSIYEVHLGSWRDDLGYKELATELVAYVKEMGYTHVEFLPVAEHPFGGSWGYQVTGYYSPTARWGTPDELRELVDAFHAEGIGVIMDWVPAHFPKDDFALGRFDGRAVYEHPDWRRGEQKDWGTYVFDFGRNEVRNFLVANALYWLEEFHMDGLRVDAVASMLYLDYSREDGEWLPNQYGGRENLDAVQFLQEMNATVHKYHEGVLTIAEESTSWPGVTAPTEYNGLGFNLKWNMGWMNDTLEYYSKDPVYRRYHHNEITFAMVYAYSEHYILPFSHDEVVHGKGSLWERMPGDTWNKAAGLRTLYAFMYAHPGKKLLFQGQEFGQVMEWNESRPVEWGNLTGWEGEFHVGISQLVKDLNTLYQENPALFTQDNTPDGFAWTKSDDAENNILSFVRYGSDGEKLLCVFNLGGTSQLSYKLGVPESGFWKCIMNTDLATYEGADNKLEQEVAAWDTGWDGYDHSITLHIPAMSAQYYRWENS</sequence>
<evidence type="ECO:0000256" key="3">
    <source>
        <dbReference type="ARBA" id="ARBA00009000"/>
    </source>
</evidence>
<evidence type="ECO:0000256" key="2">
    <source>
        <dbReference type="ARBA" id="ARBA00004964"/>
    </source>
</evidence>
<dbReference type="PANTHER" id="PTHR43651">
    <property type="entry name" value="1,4-ALPHA-GLUCAN-BRANCHING ENZYME"/>
    <property type="match status" value="1"/>
</dbReference>
<evidence type="ECO:0000256" key="8">
    <source>
        <dbReference type="ARBA" id="ARBA00023277"/>
    </source>
</evidence>
<dbReference type="Gene3D" id="3.20.20.80">
    <property type="entry name" value="Glycosidases"/>
    <property type="match status" value="1"/>
</dbReference>
<comment type="catalytic activity">
    <reaction evidence="1 9">
        <text>Transfers a segment of a (1-&gt;4)-alpha-D-glucan chain to a primary hydroxy group in a similar glucan chain.</text>
        <dbReference type="EC" id="2.4.1.18"/>
    </reaction>
</comment>
<dbReference type="STRING" id="553207.HMPREF0299_5354"/>
<gene>
    <name evidence="9 12" type="primary">glgB</name>
    <name evidence="12" type="ORF">HMPREF0299_5354</name>
</gene>
<dbReference type="InterPro" id="IPR014756">
    <property type="entry name" value="Ig_E-set"/>
</dbReference>
<dbReference type="InterPro" id="IPR006048">
    <property type="entry name" value="A-amylase/branching_C"/>
</dbReference>
<dbReference type="SMART" id="SM00642">
    <property type="entry name" value="Aamy"/>
    <property type="match status" value="1"/>
</dbReference>
<comment type="subunit">
    <text evidence="9">Monomer.</text>
</comment>
<evidence type="ECO:0000256" key="6">
    <source>
        <dbReference type="ARBA" id="ARBA00022679"/>
    </source>
</evidence>
<dbReference type="SUPFAM" id="SSF51011">
    <property type="entry name" value="Glycosyl hydrolase domain"/>
    <property type="match status" value="1"/>
</dbReference>
<dbReference type="GO" id="GO:0043169">
    <property type="term" value="F:cation binding"/>
    <property type="evidence" value="ECO:0007669"/>
    <property type="project" value="InterPro"/>
</dbReference>
<reference evidence="12" key="1">
    <citation type="submission" date="2010-08" db="EMBL/GenBank/DDBJ databases">
        <authorList>
            <person name="Harkins D.M."/>
            <person name="Madupu R."/>
            <person name="Durkin A.S."/>
            <person name="Torralba M."/>
            <person name="Methe B."/>
            <person name="Sutton G.G."/>
            <person name="Nelson K.E."/>
        </authorList>
    </citation>
    <scope>NUCLEOTIDE SEQUENCE [LARGE SCALE GENOMIC DNA]</scope>
    <source>
        <strain evidence="12">ATCC 14266</strain>
    </source>
</reference>
<keyword evidence="4 9" id="KW-0321">Glycogen metabolism</keyword>
<dbReference type="CDD" id="cd11322">
    <property type="entry name" value="AmyAc_Glg_BE"/>
    <property type="match status" value="1"/>
</dbReference>
<dbReference type="UniPathway" id="UPA00164"/>
<dbReference type="AlphaFoldDB" id="E0DI44"/>